<evidence type="ECO:0000313" key="2">
    <source>
        <dbReference type="EMBL" id="KIK29399.1"/>
    </source>
</evidence>
<evidence type="ECO:0000256" key="1">
    <source>
        <dbReference type="SAM" id="Phobius"/>
    </source>
</evidence>
<sequence length="351" mass="38985">MSSYAPDESAYQLFAEATWLQGAIVTSVFYGVALTLVFNCVRSLWYRIRSRASGYRRDIFFLGYVLFVFACASVYQVANAQITQLGFIDRRNYPGGPAAFEESNASIPINLTFVLMDWCADLLMIWRCIVVYRDTRFRMLITLFGALIFIASFVTGLFWLIIVSVPARAADAWMSYSLLFPYLSVSLASTIFISTLTVLRFLYHRNRVSNVLGQGHGSVYWNFSTMIIESAAIYAICSLLYIVPYAVGSPMANAFMQILGMAQGTAPLLIIYRVSEGKSWTSSVSQNTSTSASLQMRRISANPTSTAISTTTSHIRSNPINIQVSFDVHKSGDNSVVKSVGEDKEEACHAV</sequence>
<feature type="transmembrane region" description="Helical" evidence="1">
    <location>
        <begin position="141"/>
        <end position="167"/>
    </location>
</feature>
<feature type="transmembrane region" description="Helical" evidence="1">
    <location>
        <begin position="254"/>
        <end position="272"/>
    </location>
</feature>
<feature type="transmembrane region" description="Helical" evidence="1">
    <location>
        <begin position="20"/>
        <end position="38"/>
    </location>
</feature>
<keyword evidence="1" id="KW-0472">Membrane</keyword>
<dbReference type="STRING" id="765257.A0A0C9ZTY7"/>
<reference evidence="2 3" key="1">
    <citation type="submission" date="2014-04" db="EMBL/GenBank/DDBJ databases">
        <authorList>
            <consortium name="DOE Joint Genome Institute"/>
            <person name="Kuo A."/>
            <person name="Kohler A."/>
            <person name="Costa M.D."/>
            <person name="Nagy L.G."/>
            <person name="Floudas D."/>
            <person name="Copeland A."/>
            <person name="Barry K.W."/>
            <person name="Cichocki N."/>
            <person name="Veneault-Fourrey C."/>
            <person name="LaButti K."/>
            <person name="Lindquist E.A."/>
            <person name="Lipzen A."/>
            <person name="Lundell T."/>
            <person name="Morin E."/>
            <person name="Murat C."/>
            <person name="Sun H."/>
            <person name="Tunlid A."/>
            <person name="Henrissat B."/>
            <person name="Grigoriev I.V."/>
            <person name="Hibbett D.S."/>
            <person name="Martin F."/>
            <person name="Nordberg H.P."/>
            <person name="Cantor M.N."/>
            <person name="Hua S.X."/>
        </authorList>
    </citation>
    <scope>NUCLEOTIDE SEQUENCE [LARGE SCALE GENOMIC DNA]</scope>
    <source>
        <strain evidence="2 3">441</strain>
    </source>
</reference>
<feature type="transmembrane region" description="Helical" evidence="1">
    <location>
        <begin position="179"/>
        <end position="199"/>
    </location>
</feature>
<dbReference type="AlphaFoldDB" id="A0A0C9ZTY7"/>
<keyword evidence="1" id="KW-0812">Transmembrane</keyword>
<keyword evidence="3" id="KW-1185">Reference proteome</keyword>
<dbReference type="EMBL" id="KN833689">
    <property type="protein sequence ID" value="KIK29399.1"/>
    <property type="molecule type" value="Genomic_DNA"/>
</dbReference>
<organism evidence="2 3">
    <name type="scientific">Pisolithus microcarpus 441</name>
    <dbReference type="NCBI Taxonomy" id="765257"/>
    <lineage>
        <taxon>Eukaryota</taxon>
        <taxon>Fungi</taxon>
        <taxon>Dikarya</taxon>
        <taxon>Basidiomycota</taxon>
        <taxon>Agaricomycotina</taxon>
        <taxon>Agaricomycetes</taxon>
        <taxon>Agaricomycetidae</taxon>
        <taxon>Boletales</taxon>
        <taxon>Sclerodermatineae</taxon>
        <taxon>Pisolithaceae</taxon>
        <taxon>Pisolithus</taxon>
    </lineage>
</organism>
<accession>A0A0C9ZTY7</accession>
<proteinExistence type="predicted"/>
<evidence type="ECO:0000313" key="3">
    <source>
        <dbReference type="Proteomes" id="UP000054018"/>
    </source>
</evidence>
<dbReference type="Proteomes" id="UP000054018">
    <property type="component" value="Unassembled WGS sequence"/>
</dbReference>
<feature type="transmembrane region" description="Helical" evidence="1">
    <location>
        <begin position="59"/>
        <end position="78"/>
    </location>
</feature>
<protein>
    <submittedName>
        <fullName evidence="2">Uncharacterized protein</fullName>
    </submittedName>
</protein>
<dbReference type="HOGENOM" id="CLU_044614_0_2_1"/>
<name>A0A0C9ZTY7_9AGAM</name>
<gene>
    <name evidence="2" type="ORF">PISMIDRAFT_672087</name>
</gene>
<feature type="transmembrane region" description="Helical" evidence="1">
    <location>
        <begin position="219"/>
        <end position="242"/>
    </location>
</feature>
<dbReference type="OrthoDB" id="3267806at2759"/>
<keyword evidence="1" id="KW-1133">Transmembrane helix</keyword>
<reference evidence="3" key="2">
    <citation type="submission" date="2015-01" db="EMBL/GenBank/DDBJ databases">
        <title>Evolutionary Origins and Diversification of the Mycorrhizal Mutualists.</title>
        <authorList>
            <consortium name="DOE Joint Genome Institute"/>
            <consortium name="Mycorrhizal Genomics Consortium"/>
            <person name="Kohler A."/>
            <person name="Kuo A."/>
            <person name="Nagy L.G."/>
            <person name="Floudas D."/>
            <person name="Copeland A."/>
            <person name="Barry K.W."/>
            <person name="Cichocki N."/>
            <person name="Veneault-Fourrey C."/>
            <person name="LaButti K."/>
            <person name="Lindquist E.A."/>
            <person name="Lipzen A."/>
            <person name="Lundell T."/>
            <person name="Morin E."/>
            <person name="Murat C."/>
            <person name="Riley R."/>
            <person name="Ohm R."/>
            <person name="Sun H."/>
            <person name="Tunlid A."/>
            <person name="Henrissat B."/>
            <person name="Grigoriev I.V."/>
            <person name="Hibbett D.S."/>
            <person name="Martin F."/>
        </authorList>
    </citation>
    <scope>NUCLEOTIDE SEQUENCE [LARGE SCALE GENOMIC DNA]</scope>
    <source>
        <strain evidence="3">441</strain>
    </source>
</reference>
<feature type="transmembrane region" description="Helical" evidence="1">
    <location>
        <begin position="107"/>
        <end position="129"/>
    </location>
</feature>